<accession>X1D0R3</accession>
<dbReference type="EMBL" id="BART01036778">
    <property type="protein sequence ID" value="GAH14406.1"/>
    <property type="molecule type" value="Genomic_DNA"/>
</dbReference>
<dbReference type="SUPFAM" id="SSF160363">
    <property type="entry name" value="MTH889-like"/>
    <property type="match status" value="1"/>
</dbReference>
<reference evidence="1" key="1">
    <citation type="journal article" date="2014" name="Front. Microbiol.">
        <title>High frequency of phylogenetically diverse reductive dehalogenase-homologous genes in deep subseafloor sedimentary metagenomes.</title>
        <authorList>
            <person name="Kawai M."/>
            <person name="Futagami T."/>
            <person name="Toyoda A."/>
            <person name="Takaki Y."/>
            <person name="Nishi S."/>
            <person name="Hori S."/>
            <person name="Arai W."/>
            <person name="Tsubouchi T."/>
            <person name="Morono Y."/>
            <person name="Uchiyama I."/>
            <person name="Ito T."/>
            <person name="Fujiyama A."/>
            <person name="Inagaki F."/>
            <person name="Takami H."/>
        </authorList>
    </citation>
    <scope>NUCLEOTIDE SEQUENCE</scope>
    <source>
        <strain evidence="1">Expedition CK06-06</strain>
    </source>
</reference>
<name>X1D0R3_9ZZZZ</name>
<comment type="caution">
    <text evidence="1">The sequence shown here is derived from an EMBL/GenBank/DDBJ whole genome shotgun (WGS) entry which is preliminary data.</text>
</comment>
<dbReference type="Pfam" id="PF02680">
    <property type="entry name" value="DUF211"/>
    <property type="match status" value="1"/>
</dbReference>
<proteinExistence type="predicted"/>
<feature type="non-terminal residue" evidence="1">
    <location>
        <position position="1"/>
    </location>
</feature>
<sequence>ISGVDVSLEEITEKLTSLNCAIHSVDEVCVSNPDPKD</sequence>
<evidence type="ECO:0000313" key="1">
    <source>
        <dbReference type="EMBL" id="GAH14406.1"/>
    </source>
</evidence>
<dbReference type="InterPro" id="IPR003831">
    <property type="entry name" value="DUF211"/>
</dbReference>
<protein>
    <submittedName>
        <fullName evidence="1">Uncharacterized protein</fullName>
    </submittedName>
</protein>
<dbReference type="Gene3D" id="3.30.70.1340">
    <property type="entry name" value="MTH889-like domain"/>
    <property type="match status" value="1"/>
</dbReference>
<dbReference type="AlphaFoldDB" id="X1D0R3"/>
<gene>
    <name evidence="1" type="ORF">S01H4_61859</name>
</gene>
<dbReference type="InterPro" id="IPR023129">
    <property type="entry name" value="MTH889-like_dom_sf"/>
</dbReference>
<organism evidence="1">
    <name type="scientific">marine sediment metagenome</name>
    <dbReference type="NCBI Taxonomy" id="412755"/>
    <lineage>
        <taxon>unclassified sequences</taxon>
        <taxon>metagenomes</taxon>
        <taxon>ecological metagenomes</taxon>
    </lineage>
</organism>